<dbReference type="EMBL" id="RDQZ01000009">
    <property type="protein sequence ID" value="RXH13734.1"/>
    <property type="molecule type" value="Genomic_DNA"/>
</dbReference>
<protein>
    <submittedName>
        <fullName evidence="1">Uncharacterized protein</fullName>
    </submittedName>
</protein>
<dbReference type="AlphaFoldDB" id="A0AAE6C925"/>
<dbReference type="EMBL" id="CP030053">
    <property type="protein sequence ID" value="QAU47199.1"/>
    <property type="molecule type" value="Genomic_DNA"/>
</dbReference>
<organism evidence="1 3">
    <name type="scientific">Bradyrhizobium guangzhouense</name>
    <dbReference type="NCBI Taxonomy" id="1325095"/>
    <lineage>
        <taxon>Bacteria</taxon>
        <taxon>Pseudomonadati</taxon>
        <taxon>Pseudomonadota</taxon>
        <taxon>Alphaproteobacteria</taxon>
        <taxon>Hyphomicrobiales</taxon>
        <taxon>Nitrobacteraceae</taxon>
        <taxon>Bradyrhizobium</taxon>
    </lineage>
</organism>
<evidence type="ECO:0000313" key="1">
    <source>
        <dbReference type="EMBL" id="QAU47199.1"/>
    </source>
</evidence>
<keyword evidence="4" id="KW-1185">Reference proteome</keyword>
<dbReference type="Proteomes" id="UP000290401">
    <property type="component" value="Unassembled WGS sequence"/>
</dbReference>
<proteinExistence type="predicted"/>
<name>A0AAE6C925_9BRAD</name>
<accession>A0AAE6C925</accession>
<evidence type="ECO:0000313" key="4">
    <source>
        <dbReference type="Proteomes" id="UP000290401"/>
    </source>
</evidence>
<reference evidence="2 4" key="2">
    <citation type="submission" date="2018-10" db="EMBL/GenBank/DDBJ databases">
        <title>Bradyrhizobium sp. nov., effective nodules isolated from peanut in China.</title>
        <authorList>
            <person name="Li Y."/>
        </authorList>
    </citation>
    <scope>NUCLEOTIDE SEQUENCE [LARGE SCALE GENOMIC DNA]</scope>
    <source>
        <strain evidence="2 4">CCBAU 53426</strain>
    </source>
</reference>
<sequence length="96" mass="10588">MLAAIVGAAFALQPGVAAPPPAGPPIEQIQFRGSPEGGCPDGYDFNYSNGRCYPNSYKAPGVYARPIPEYPPMGYGYYRPHRYGYPRYAPGYYPRY</sequence>
<evidence type="ECO:0000313" key="3">
    <source>
        <dbReference type="Proteomes" id="UP000288972"/>
    </source>
</evidence>
<gene>
    <name evidence="2" type="ORF">EAS56_14170</name>
    <name evidence="1" type="ORF">XH91_18805</name>
</gene>
<reference evidence="1 3" key="1">
    <citation type="submission" date="2018-06" db="EMBL/GenBank/DDBJ databases">
        <title>Comparative genomics of rhizobia nodulating Arachis hypogaea in China.</title>
        <authorList>
            <person name="Li Y."/>
        </authorList>
    </citation>
    <scope>NUCLEOTIDE SEQUENCE [LARGE SCALE GENOMIC DNA]</scope>
    <source>
        <strain evidence="1 3">CCBAU 51670</strain>
    </source>
</reference>
<dbReference type="Proteomes" id="UP000288972">
    <property type="component" value="Chromosome"/>
</dbReference>
<dbReference type="KEGG" id="bgz:XH91_18805"/>
<evidence type="ECO:0000313" key="2">
    <source>
        <dbReference type="EMBL" id="RXH13734.1"/>
    </source>
</evidence>